<evidence type="ECO:0000313" key="8">
    <source>
        <dbReference type="Proteomes" id="UP000306631"/>
    </source>
</evidence>
<dbReference type="OrthoDB" id="9777873at2"/>
<dbReference type="RefSeq" id="WP_136005392.1">
    <property type="nucleotide sequence ID" value="NZ_SRYW01000009.1"/>
</dbReference>
<dbReference type="Pfam" id="PF00535">
    <property type="entry name" value="Glycos_transf_2"/>
    <property type="match status" value="1"/>
</dbReference>
<dbReference type="SUPFAM" id="SSF53448">
    <property type="entry name" value="Nucleotide-diphospho-sugar transferases"/>
    <property type="match status" value="1"/>
</dbReference>
<dbReference type="InterPro" id="IPR001173">
    <property type="entry name" value="Glyco_trans_2-like"/>
</dbReference>
<dbReference type="GO" id="GO:0016757">
    <property type="term" value="F:glycosyltransferase activity"/>
    <property type="evidence" value="ECO:0007669"/>
    <property type="project" value="UniProtKB-KW"/>
</dbReference>
<name>A0A4S2CZK7_STEMA</name>
<evidence type="ECO:0000256" key="2">
    <source>
        <dbReference type="ARBA" id="ARBA00022475"/>
    </source>
</evidence>
<dbReference type="Proteomes" id="UP000306631">
    <property type="component" value="Unassembled WGS sequence"/>
</dbReference>
<comment type="caution">
    <text evidence="7">The sequence shown here is derived from an EMBL/GenBank/DDBJ whole genome shotgun (WGS) entry which is preliminary data.</text>
</comment>
<accession>A0A4S2CZK7</accession>
<evidence type="ECO:0000256" key="3">
    <source>
        <dbReference type="ARBA" id="ARBA00022676"/>
    </source>
</evidence>
<organism evidence="7 8">
    <name type="scientific">Stenotrophomonas maltophilia</name>
    <name type="common">Pseudomonas maltophilia</name>
    <name type="synonym">Xanthomonas maltophilia</name>
    <dbReference type="NCBI Taxonomy" id="40324"/>
    <lineage>
        <taxon>Bacteria</taxon>
        <taxon>Pseudomonadati</taxon>
        <taxon>Pseudomonadota</taxon>
        <taxon>Gammaproteobacteria</taxon>
        <taxon>Lysobacterales</taxon>
        <taxon>Lysobacteraceae</taxon>
        <taxon>Stenotrophomonas</taxon>
        <taxon>Stenotrophomonas maltophilia group</taxon>
    </lineage>
</organism>
<evidence type="ECO:0000259" key="6">
    <source>
        <dbReference type="Pfam" id="PF00535"/>
    </source>
</evidence>
<protein>
    <submittedName>
        <fullName evidence="7">Glycosyltransferase</fullName>
    </submittedName>
</protein>
<dbReference type="PANTHER" id="PTHR43646">
    <property type="entry name" value="GLYCOSYLTRANSFERASE"/>
    <property type="match status" value="1"/>
</dbReference>
<proteinExistence type="predicted"/>
<comment type="subcellular location">
    <subcellularLocation>
        <location evidence="1">Cell membrane</location>
    </subcellularLocation>
</comment>
<dbReference type="PANTHER" id="PTHR43646:SF2">
    <property type="entry name" value="GLYCOSYLTRANSFERASE 2-LIKE DOMAIN-CONTAINING PROTEIN"/>
    <property type="match status" value="1"/>
</dbReference>
<feature type="domain" description="Glycosyltransferase 2-like" evidence="6">
    <location>
        <begin position="4"/>
        <end position="103"/>
    </location>
</feature>
<keyword evidence="5" id="KW-0472">Membrane</keyword>
<evidence type="ECO:0000256" key="5">
    <source>
        <dbReference type="ARBA" id="ARBA00023136"/>
    </source>
</evidence>
<keyword evidence="2" id="KW-1003">Cell membrane</keyword>
<gene>
    <name evidence="7" type="ORF">E5352_11580</name>
</gene>
<sequence>MIAVIVPAHNEAPVIARCLASVRLAAAHPGLRGEAVLTVVALDDCSDDTASICADQGGATVVVDARCVGAARAAAATVALSHSARWIASTDADSVVPADWLWQQTRCGADVFCGVVDVVDWLDYPDAVRSAFACRELARDGHAHIHGANLGMRATVYTAAGGFAPLRTGEDVALIHMLGNTGATIAWLARPVVATSARRVSKAPQGFSGFLRALEREVREAGAVLVPTKALRHG</sequence>
<keyword evidence="3" id="KW-0328">Glycosyltransferase</keyword>
<evidence type="ECO:0000256" key="1">
    <source>
        <dbReference type="ARBA" id="ARBA00004236"/>
    </source>
</evidence>
<evidence type="ECO:0000313" key="7">
    <source>
        <dbReference type="EMBL" id="TGY33583.1"/>
    </source>
</evidence>
<dbReference type="GO" id="GO:0005886">
    <property type="term" value="C:plasma membrane"/>
    <property type="evidence" value="ECO:0007669"/>
    <property type="project" value="UniProtKB-SubCell"/>
</dbReference>
<dbReference type="EMBL" id="SRYW01000009">
    <property type="protein sequence ID" value="TGY33583.1"/>
    <property type="molecule type" value="Genomic_DNA"/>
</dbReference>
<keyword evidence="4 7" id="KW-0808">Transferase</keyword>
<dbReference type="InterPro" id="IPR029044">
    <property type="entry name" value="Nucleotide-diphossugar_trans"/>
</dbReference>
<dbReference type="AlphaFoldDB" id="A0A4S2CZK7"/>
<evidence type="ECO:0000256" key="4">
    <source>
        <dbReference type="ARBA" id="ARBA00022679"/>
    </source>
</evidence>
<reference evidence="7 8" key="1">
    <citation type="submission" date="2019-04" db="EMBL/GenBank/DDBJ databases">
        <title>Microbes associate with the intestines of laboratory mice.</title>
        <authorList>
            <person name="Navarre W."/>
            <person name="Wong E."/>
            <person name="Huang K."/>
            <person name="Tropini C."/>
            <person name="Ng K."/>
            <person name="Yu B."/>
        </authorList>
    </citation>
    <scope>NUCLEOTIDE SEQUENCE [LARGE SCALE GENOMIC DNA]</scope>
    <source>
        <strain evidence="7 8">NM62_B4-13</strain>
    </source>
</reference>
<dbReference type="Gene3D" id="3.90.550.10">
    <property type="entry name" value="Spore Coat Polysaccharide Biosynthesis Protein SpsA, Chain A"/>
    <property type="match status" value="1"/>
</dbReference>